<sequence length="280" mass="30963">MAKKSKRFRIGVEGATTDGRTIERSWLEEMAASYDPAVYTALINMEHIKGYTPDSMFRRFGTVDKLETEVLTAPEALAGKMALYAWITPTDDLVAYTASLQKLFTSMEVNTKFSDTGKAYLVGLAVTDDPASLGTEMLQFSAQASANPLARRKLDKENLFSAAEETFIEFEDVTEKPSLFSFVKELLSRKQTTDDARFADVHSAVEAVAEGHHTLSGRVDDHASQMETYAASLKALEEQFTATQEELSELQEKLSQEDGRQEHRPFSTGGGQNSGELTNC</sequence>
<feature type="region of interest" description="Disordered" evidence="1">
    <location>
        <begin position="244"/>
        <end position="280"/>
    </location>
</feature>
<dbReference type="InterPro" id="IPR009228">
    <property type="entry name" value="Capsid_scaffold_GpO"/>
</dbReference>
<proteinExistence type="predicted"/>
<evidence type="ECO:0000313" key="2">
    <source>
        <dbReference type="EMBL" id="DAD91582.1"/>
    </source>
</evidence>
<dbReference type="GO" id="GO:0019069">
    <property type="term" value="P:viral capsid assembly"/>
    <property type="evidence" value="ECO:0007669"/>
    <property type="project" value="InterPro"/>
</dbReference>
<reference evidence="2" key="1">
    <citation type="journal article" date="2021" name="Proc. Natl. Acad. Sci. U.S.A.">
        <title>A Catalog of Tens of Thousands of Viruses from Human Metagenomes Reveals Hidden Associations with Chronic Diseases.</title>
        <authorList>
            <person name="Tisza M.J."/>
            <person name="Buck C.B."/>
        </authorList>
    </citation>
    <scope>NUCLEOTIDE SEQUENCE</scope>
    <source>
        <strain evidence="2">CtT3B27</strain>
    </source>
</reference>
<accession>A0A8S5NA57</accession>
<name>A0A8S5NA57_9CAUD</name>
<organism evidence="2">
    <name type="scientific">Myoviridae sp. ctT3B27</name>
    <dbReference type="NCBI Taxonomy" id="2826655"/>
    <lineage>
        <taxon>Viruses</taxon>
        <taxon>Duplodnaviria</taxon>
        <taxon>Heunggongvirae</taxon>
        <taxon>Uroviricota</taxon>
        <taxon>Caudoviricetes</taxon>
    </lineage>
</organism>
<protein>
    <submittedName>
        <fullName evidence="2">Capsid scaffolding protein</fullName>
    </submittedName>
</protein>
<dbReference type="EMBL" id="BK015116">
    <property type="protein sequence ID" value="DAD91582.1"/>
    <property type="molecule type" value="Genomic_DNA"/>
</dbReference>
<feature type="compositionally biased region" description="Basic and acidic residues" evidence="1">
    <location>
        <begin position="250"/>
        <end position="265"/>
    </location>
</feature>
<evidence type="ECO:0000256" key="1">
    <source>
        <dbReference type="SAM" id="MobiDB-lite"/>
    </source>
</evidence>
<dbReference type="Pfam" id="PF05929">
    <property type="entry name" value="Phage_GPO"/>
    <property type="match status" value="1"/>
</dbReference>